<keyword evidence="2" id="KW-1185">Reference proteome</keyword>
<proteinExistence type="predicted"/>
<name>A0A4P6F1S6_9BACL</name>
<evidence type="ECO:0008006" key="3">
    <source>
        <dbReference type="Google" id="ProtNLM"/>
    </source>
</evidence>
<dbReference type="KEGG" id="pprt:ET464_11990"/>
<accession>A0A4P6F1S6</accession>
<protein>
    <recommendedName>
        <fullName evidence="3">Cyclic nucleotide-binding domain-containing protein</fullName>
    </recommendedName>
</protein>
<evidence type="ECO:0000313" key="1">
    <source>
        <dbReference type="EMBL" id="QAY67007.1"/>
    </source>
</evidence>
<organism evidence="1 2">
    <name type="scientific">Paenibacillus protaetiae</name>
    <dbReference type="NCBI Taxonomy" id="2509456"/>
    <lineage>
        <taxon>Bacteria</taxon>
        <taxon>Bacillati</taxon>
        <taxon>Bacillota</taxon>
        <taxon>Bacilli</taxon>
        <taxon>Bacillales</taxon>
        <taxon>Paenibacillaceae</taxon>
        <taxon>Paenibacillus</taxon>
    </lineage>
</organism>
<sequence>MLLQEQLSLWNDMAIKLLDVQRKRIPAGQYFRHEGLASNMLFLVSSGHGKLFIDGDVYPVKSFFVCHAGRGAGSSLRR</sequence>
<dbReference type="RefSeq" id="WP_129441180.1">
    <property type="nucleotide sequence ID" value="NZ_CP035492.1"/>
</dbReference>
<dbReference type="EMBL" id="CP035492">
    <property type="protein sequence ID" value="QAY67007.1"/>
    <property type="molecule type" value="Genomic_DNA"/>
</dbReference>
<gene>
    <name evidence="1" type="ORF">ET464_11990</name>
</gene>
<dbReference type="AlphaFoldDB" id="A0A4P6F1S6"/>
<reference evidence="1 2" key="1">
    <citation type="submission" date="2019-01" db="EMBL/GenBank/DDBJ databases">
        <title>Genome sequencing of strain FW100M-2.</title>
        <authorList>
            <person name="Heo J."/>
            <person name="Kim S.-J."/>
            <person name="Kim J.-S."/>
            <person name="Hong S.-B."/>
            <person name="Kwon S.-W."/>
        </authorList>
    </citation>
    <scope>NUCLEOTIDE SEQUENCE [LARGE SCALE GENOMIC DNA]</scope>
    <source>
        <strain evidence="1 2">FW100M-2</strain>
    </source>
</reference>
<evidence type="ECO:0000313" key="2">
    <source>
        <dbReference type="Proteomes" id="UP000293568"/>
    </source>
</evidence>
<dbReference type="Proteomes" id="UP000293568">
    <property type="component" value="Chromosome"/>
</dbReference>